<dbReference type="STRING" id="1003.SAMN04488541_102620"/>
<dbReference type="Pfam" id="PF19788">
    <property type="entry name" value="DUF6272"/>
    <property type="match status" value="1"/>
</dbReference>
<proteinExistence type="predicted"/>
<gene>
    <name evidence="1" type="ORF">SAMN04488541_102620</name>
</gene>
<name>A0A1I2HSW6_9BACT</name>
<dbReference type="Proteomes" id="UP000199513">
    <property type="component" value="Unassembled WGS sequence"/>
</dbReference>
<dbReference type="RefSeq" id="WP_091546984.1">
    <property type="nucleotide sequence ID" value="NZ_FONY01000026.1"/>
</dbReference>
<protein>
    <submittedName>
        <fullName evidence="1">Uncharacterized protein</fullName>
    </submittedName>
</protein>
<dbReference type="EMBL" id="FONY01000026">
    <property type="protein sequence ID" value="SFF32832.1"/>
    <property type="molecule type" value="Genomic_DNA"/>
</dbReference>
<accession>A0A1I2HSW6</accession>
<reference evidence="1 2" key="1">
    <citation type="submission" date="2016-10" db="EMBL/GenBank/DDBJ databases">
        <authorList>
            <person name="de Groot N.N."/>
        </authorList>
    </citation>
    <scope>NUCLEOTIDE SEQUENCE [LARGE SCALE GENOMIC DNA]</scope>
    <source>
        <strain>GEY</strain>
        <strain evidence="2">DSM 9560</strain>
    </source>
</reference>
<dbReference type="NCBIfam" id="NF038262">
    <property type="entry name" value="SiaB_fam_kinase"/>
    <property type="match status" value="1"/>
</dbReference>
<dbReference type="OrthoDB" id="1117715at2"/>
<organism evidence="1 2">
    <name type="scientific">Thermoflexibacter ruber</name>
    <dbReference type="NCBI Taxonomy" id="1003"/>
    <lineage>
        <taxon>Bacteria</taxon>
        <taxon>Pseudomonadati</taxon>
        <taxon>Bacteroidota</taxon>
        <taxon>Cytophagia</taxon>
        <taxon>Cytophagales</taxon>
        <taxon>Thermoflexibacteraceae</taxon>
        <taxon>Thermoflexibacter</taxon>
    </lineage>
</organism>
<evidence type="ECO:0000313" key="2">
    <source>
        <dbReference type="Proteomes" id="UP000199513"/>
    </source>
</evidence>
<dbReference type="InterPro" id="IPR046239">
    <property type="entry name" value="DUF6272"/>
</dbReference>
<sequence>MEEKFSNYNFYSSFRENKISLAFQGMISQDLLSLIGLSLRRKNDNEMVARRLFGLVIELAQNIYHYSTEKAYSEKDKKEVGVGIIAIGETNEHYIVCSGNRMDSRKIKLISERCDYINQLDEEGLKMYYKDQRRNPSVEDSKGAGLGLIDMVRKSGNPLTYIINDSDKPNAFLTLAVKINKTLATT</sequence>
<evidence type="ECO:0000313" key="1">
    <source>
        <dbReference type="EMBL" id="SFF32832.1"/>
    </source>
</evidence>
<keyword evidence="2" id="KW-1185">Reference proteome</keyword>
<dbReference type="AlphaFoldDB" id="A0A1I2HSW6"/>